<dbReference type="AlphaFoldDB" id="A8Y281"/>
<dbReference type="HOGENOM" id="CLU_007994_1_0_1"/>
<feature type="compositionally biased region" description="Basic residues" evidence="5">
    <location>
        <begin position="543"/>
        <end position="553"/>
    </location>
</feature>
<dbReference type="Pfam" id="PF13639">
    <property type="entry name" value="zf-RING_2"/>
    <property type="match status" value="1"/>
</dbReference>
<dbReference type="KEGG" id="cbr:CBG_22409"/>
<reference evidence="7 8" key="1">
    <citation type="journal article" date="2003" name="PLoS Biol.">
        <title>The genome sequence of Caenorhabditis briggsae: a platform for comparative genomics.</title>
        <authorList>
            <person name="Stein L.D."/>
            <person name="Bao Z."/>
            <person name="Blasiar D."/>
            <person name="Blumenthal T."/>
            <person name="Brent M.R."/>
            <person name="Chen N."/>
            <person name="Chinwalla A."/>
            <person name="Clarke L."/>
            <person name="Clee C."/>
            <person name="Coghlan A."/>
            <person name="Coulson A."/>
            <person name="D'Eustachio P."/>
            <person name="Fitch D.H."/>
            <person name="Fulton L.A."/>
            <person name="Fulton R.E."/>
            <person name="Griffiths-Jones S."/>
            <person name="Harris T.W."/>
            <person name="Hillier L.W."/>
            <person name="Kamath R."/>
            <person name="Kuwabara P.E."/>
            <person name="Mardis E.R."/>
            <person name="Marra M.A."/>
            <person name="Miner T.L."/>
            <person name="Minx P."/>
            <person name="Mullikin J.C."/>
            <person name="Plumb R.W."/>
            <person name="Rogers J."/>
            <person name="Schein J.E."/>
            <person name="Sohrmann M."/>
            <person name="Spieth J."/>
            <person name="Stajich J.E."/>
            <person name="Wei C."/>
            <person name="Willey D."/>
            <person name="Wilson R.K."/>
            <person name="Durbin R."/>
            <person name="Waterston R.H."/>
        </authorList>
    </citation>
    <scope>NUCLEOTIDE SEQUENCE [LARGE SCALE GENOMIC DNA]</scope>
    <source>
        <strain evidence="7 8">AF16</strain>
    </source>
</reference>
<dbReference type="eggNOG" id="ENOG502SVYK">
    <property type="taxonomic scope" value="Eukaryota"/>
</dbReference>
<dbReference type="GO" id="GO:0008270">
    <property type="term" value="F:zinc ion binding"/>
    <property type="evidence" value="ECO:0007669"/>
    <property type="project" value="UniProtKB-KW"/>
</dbReference>
<sequence>MSSISVVDMDLVLSSVNLRKLVSRCIPKELIPTNWKCKKGYIYWDLKDLLKLAETQLGMFESDQALLEALLNFLRVPGCPNLLQFNIDDSLMALPEYHMSLKGSAFIYKSDIYALTSAIPCPFIDWRRVVVQSALNKFRRNMEIVTFGCEMVDSSNDILEKLAEQFDGNCWDASPCSDYDTKTDFKHAAAGFNIAAQTAEDMYEVVERYMETFPLEENKADYGHMFTWIISAVRFFLNFVEKNFPVTEKATVRLFVTGKENYVMAHELLQSLKNKNLDVSGFEEEIQRMPALSTLEFRDVARKVKIQDMKNTEFIRIQSSTPSLTAIPIPSPDGGYCVRASDALHELLVDMLLAKKVLQTVESEAQLEHLEKYFVSVQNYFDSDRGVFFISLNELNVIKSKWEECYEANLKNSKQAESVRAVGNEGFSLEDLEKELKYLDLDKVFPDIYTVAEWSYESVLDVKPKESLNQTDMTYMIYQCQVAFFLYGFPFLYRFLHSQKICTKWVSFLDCLFCKNGHAELPKSSKRVREENPSEEAESEVPRKKKRSKKAKKAKETESSDPEPTSSHKLGSLEAKESQACPKCFRASHFADVANEKLRLSKVECKHLKKDLANAELEVEVLKQKVADKDERIRMLEELLKSKDDIIEKQNMDLLKNQDTIMNLEMEVDSKDNIIEDLKISLAEKDQSSEVTTLEPTRGDEETEKVRDVLFKLLEIQATLQSGNPIGKCRELAHRIYTKAQNKEIKDATVVEAARFCKAAKIYSLAVNTQLEMIRGSQLVKPDEIPDLPNFPVLSQGFLKAYEDIYKSEAPKICHSLLKTPEVRPGELADTDCLICIEEMDSEEGTIKCECCKRRYHVECAKEWFKMKRTCPACSSVLLDGSEFPPLG</sequence>
<dbReference type="Proteomes" id="UP000008549">
    <property type="component" value="Unassembled WGS sequence"/>
</dbReference>
<dbReference type="InterPro" id="IPR001841">
    <property type="entry name" value="Znf_RING"/>
</dbReference>
<dbReference type="GeneID" id="8577671"/>
<evidence type="ECO:0000256" key="1">
    <source>
        <dbReference type="ARBA" id="ARBA00022771"/>
    </source>
</evidence>
<dbReference type="CTD" id="8577671"/>
<dbReference type="InParanoid" id="A8Y281"/>
<dbReference type="RefSeq" id="XP_002635676.1">
    <property type="nucleotide sequence ID" value="XM_002635630.1"/>
</dbReference>
<evidence type="ECO:0000313" key="7">
    <source>
        <dbReference type="EMBL" id="CAP39001.1"/>
    </source>
</evidence>
<organism evidence="7 8">
    <name type="scientific">Caenorhabditis briggsae</name>
    <dbReference type="NCBI Taxonomy" id="6238"/>
    <lineage>
        <taxon>Eukaryota</taxon>
        <taxon>Metazoa</taxon>
        <taxon>Ecdysozoa</taxon>
        <taxon>Nematoda</taxon>
        <taxon>Chromadorea</taxon>
        <taxon>Rhabditida</taxon>
        <taxon>Rhabditina</taxon>
        <taxon>Rhabditomorpha</taxon>
        <taxon>Rhabditoidea</taxon>
        <taxon>Rhabditidae</taxon>
        <taxon>Peloderinae</taxon>
        <taxon>Caenorhabditis</taxon>
    </lineage>
</organism>
<gene>
    <name evidence="9" type="primary">sdz-34.5</name>
    <name evidence="7 9" type="ORF">CBG22409</name>
    <name evidence="7" type="ORF">CBG_22409</name>
</gene>
<feature type="coiled-coil region" evidence="4">
    <location>
        <begin position="598"/>
        <end position="639"/>
    </location>
</feature>
<dbReference type="OMA" id="ANTHFLM"/>
<evidence type="ECO:0000256" key="5">
    <source>
        <dbReference type="SAM" id="MobiDB-lite"/>
    </source>
</evidence>
<evidence type="ECO:0000256" key="2">
    <source>
        <dbReference type="ARBA" id="ARBA00022833"/>
    </source>
</evidence>
<dbReference type="Pfam" id="PF25100">
    <property type="entry name" value="DUF7809"/>
    <property type="match status" value="1"/>
</dbReference>
<evidence type="ECO:0000259" key="6">
    <source>
        <dbReference type="PROSITE" id="PS50089"/>
    </source>
</evidence>
<evidence type="ECO:0000256" key="3">
    <source>
        <dbReference type="PROSITE-ProRule" id="PRU00175"/>
    </source>
</evidence>
<dbReference type="FunCoup" id="A8Y281">
    <property type="interactions" value="1440"/>
</dbReference>
<keyword evidence="8" id="KW-1185">Reference proteome</keyword>
<dbReference type="InterPro" id="IPR013083">
    <property type="entry name" value="Znf_RING/FYVE/PHD"/>
</dbReference>
<dbReference type="PANTHER" id="PTHR21447:SF11">
    <property type="entry name" value="RING-TYPE DOMAIN-CONTAINING PROTEIN"/>
    <property type="match status" value="1"/>
</dbReference>
<dbReference type="EMBL" id="HE600946">
    <property type="protein sequence ID" value="CAP39001.1"/>
    <property type="molecule type" value="Genomic_DNA"/>
</dbReference>
<dbReference type="WormBase" id="CBG22409">
    <property type="protein sequence ID" value="CBP45027"/>
    <property type="gene ID" value="WBGene00040972"/>
    <property type="gene designation" value="Cbr-sdz-34.5"/>
</dbReference>
<protein>
    <submittedName>
        <fullName evidence="7">Protein CBG22409</fullName>
    </submittedName>
</protein>
<dbReference type="SUPFAM" id="SSF57850">
    <property type="entry name" value="RING/U-box"/>
    <property type="match status" value="1"/>
</dbReference>
<evidence type="ECO:0000313" key="9">
    <source>
        <dbReference type="WormBase" id="CBG22409"/>
    </source>
</evidence>
<dbReference type="GO" id="GO:0045087">
    <property type="term" value="P:innate immune response"/>
    <property type="evidence" value="ECO:0000318"/>
    <property type="project" value="GO_Central"/>
</dbReference>
<keyword evidence="4" id="KW-0175">Coiled coil</keyword>
<keyword evidence="1 3" id="KW-0863">Zinc-finger</keyword>
<reference evidence="7 8" key="2">
    <citation type="journal article" date="2011" name="PLoS Genet.">
        <title>Caenorhabditis briggsae recombinant inbred line genotypes reveal inter-strain incompatibility and the evolution of recombination.</title>
        <authorList>
            <person name="Ross J.A."/>
            <person name="Koboldt D.C."/>
            <person name="Staisch J.E."/>
            <person name="Chamberlin H.M."/>
            <person name="Gupta B.P."/>
            <person name="Miller R.D."/>
            <person name="Baird S.E."/>
            <person name="Haag E.S."/>
        </authorList>
    </citation>
    <scope>NUCLEOTIDE SEQUENCE [LARGE SCALE GENOMIC DNA]</scope>
    <source>
        <strain evidence="7 8">AF16</strain>
    </source>
</reference>
<dbReference type="InterPro" id="IPR056711">
    <property type="entry name" value="DUF7809"/>
</dbReference>
<dbReference type="PROSITE" id="PS50089">
    <property type="entry name" value="ZF_RING_2"/>
    <property type="match status" value="1"/>
</dbReference>
<proteinExistence type="predicted"/>
<keyword evidence="2" id="KW-0862">Zinc</keyword>
<dbReference type="PANTHER" id="PTHR21447">
    <property type="entry name" value="RING-TYPE DOMAIN-CONTAINING PROTEIN-RELATED"/>
    <property type="match status" value="1"/>
</dbReference>
<feature type="domain" description="RING-type" evidence="6">
    <location>
        <begin position="833"/>
        <end position="875"/>
    </location>
</feature>
<keyword evidence="1 3" id="KW-0479">Metal-binding</keyword>
<feature type="region of interest" description="Disordered" evidence="5">
    <location>
        <begin position="524"/>
        <end position="573"/>
    </location>
</feature>
<accession>A8Y281</accession>
<dbReference type="Gene3D" id="3.30.40.10">
    <property type="entry name" value="Zinc/RING finger domain, C3HC4 (zinc finger)"/>
    <property type="match status" value="1"/>
</dbReference>
<name>A8Y281_CAEBR</name>
<evidence type="ECO:0000256" key="4">
    <source>
        <dbReference type="SAM" id="Coils"/>
    </source>
</evidence>
<evidence type="ECO:0000313" key="8">
    <source>
        <dbReference type="Proteomes" id="UP000008549"/>
    </source>
</evidence>